<dbReference type="Proteomes" id="UP001642464">
    <property type="component" value="Unassembled WGS sequence"/>
</dbReference>
<keyword evidence="2" id="KW-0472">Membrane</keyword>
<comment type="caution">
    <text evidence="3">The sequence shown here is derived from an EMBL/GenBank/DDBJ whole genome shotgun (WGS) entry which is preliminary data.</text>
</comment>
<name>A0ABP0M7E2_9DINO</name>
<keyword evidence="1" id="KW-0175">Coiled coil</keyword>
<feature type="coiled-coil region" evidence="1">
    <location>
        <begin position="92"/>
        <end position="119"/>
    </location>
</feature>
<sequence>MSPASAVAMVKGLAAGNPTQAIQLLELLADTKEAEQLQDLLKDAGLPVNAAQIRMAKEMLEKLMQGNFNPMDALKSAVGQEQEKLEVEIAIVEDVQKAVDDMGTTVDKAEEEKEDFDENILMMLGLSKGQLILLNIQAVLIFLFWVSFMLMGAYLFLGSEALLPQLVANVSAVGSAVTMIRSKSNELKSGDLKAIQSTMQGAASKLQEKPELEKKTQ</sequence>
<organism evidence="3 4">
    <name type="scientific">Durusdinium trenchii</name>
    <dbReference type="NCBI Taxonomy" id="1381693"/>
    <lineage>
        <taxon>Eukaryota</taxon>
        <taxon>Sar</taxon>
        <taxon>Alveolata</taxon>
        <taxon>Dinophyceae</taxon>
        <taxon>Suessiales</taxon>
        <taxon>Symbiodiniaceae</taxon>
        <taxon>Durusdinium</taxon>
    </lineage>
</organism>
<evidence type="ECO:0000313" key="3">
    <source>
        <dbReference type="EMBL" id="CAK9046983.1"/>
    </source>
</evidence>
<evidence type="ECO:0000256" key="2">
    <source>
        <dbReference type="SAM" id="Phobius"/>
    </source>
</evidence>
<feature type="transmembrane region" description="Helical" evidence="2">
    <location>
        <begin position="131"/>
        <end position="156"/>
    </location>
</feature>
<accession>A0ABP0M7E2</accession>
<keyword evidence="4" id="KW-1185">Reference proteome</keyword>
<reference evidence="3 4" key="1">
    <citation type="submission" date="2024-02" db="EMBL/GenBank/DDBJ databases">
        <authorList>
            <person name="Chen Y."/>
            <person name="Shah S."/>
            <person name="Dougan E. K."/>
            <person name="Thang M."/>
            <person name="Chan C."/>
        </authorList>
    </citation>
    <scope>NUCLEOTIDE SEQUENCE [LARGE SCALE GENOMIC DNA]</scope>
</reference>
<dbReference type="EMBL" id="CAXAMM010020001">
    <property type="protein sequence ID" value="CAK9046983.1"/>
    <property type="molecule type" value="Genomic_DNA"/>
</dbReference>
<evidence type="ECO:0000313" key="4">
    <source>
        <dbReference type="Proteomes" id="UP001642464"/>
    </source>
</evidence>
<evidence type="ECO:0000256" key="1">
    <source>
        <dbReference type="SAM" id="Coils"/>
    </source>
</evidence>
<gene>
    <name evidence="3" type="ORF">SCF082_LOCUS26379</name>
</gene>
<proteinExistence type="predicted"/>
<protein>
    <submittedName>
        <fullName evidence="3">Uncharacterized protein</fullName>
    </submittedName>
</protein>
<keyword evidence="2" id="KW-1133">Transmembrane helix</keyword>
<keyword evidence="2" id="KW-0812">Transmembrane</keyword>